<sequence>MGICKTTIIIILKLDIKYILLFIFISFCQSFTAKTAIALPLEDRIYMIISVHRGKALQVKDSSRENLANIEVFNIHGSVNQSWIFKKGPLKNGVHTFVIYSLKSSKVIDVSGYSIKNMANIQQFTYYGTNNQRWKLIPSDKQDYYHIVSVLSSKCMEPGETDYDGAANVFQNNCVPGNRQLWYLKENPFSDHTISIINKKSGKALDVNKKDIEDGANIQQFNLHKGDNQQWTLWPDDFHKGVQTYAIISCLSGKALDVDGHSLRNGANVQQFRYHGGDNQRWKLIPVKGNWYQIVSVNSNKCLDVSDFGRYNGSNIRQYECNGTDSQVWQIVQTRDSQYE</sequence>
<dbReference type="Gene3D" id="2.80.10.50">
    <property type="match status" value="5"/>
</dbReference>
<dbReference type="InterPro" id="IPR035992">
    <property type="entry name" value="Ricin_B-like_lectins"/>
</dbReference>
<dbReference type="SMART" id="SM00458">
    <property type="entry name" value="RICIN"/>
    <property type="match status" value="2"/>
</dbReference>
<keyword evidence="4" id="KW-1185">Reference proteome</keyword>
<organism evidence="3 4">
    <name type="scientific">Desulfonema limicola</name>
    <dbReference type="NCBI Taxonomy" id="45656"/>
    <lineage>
        <taxon>Bacteria</taxon>
        <taxon>Pseudomonadati</taxon>
        <taxon>Thermodesulfobacteriota</taxon>
        <taxon>Desulfobacteria</taxon>
        <taxon>Desulfobacterales</taxon>
        <taxon>Desulfococcaceae</taxon>
        <taxon>Desulfonema</taxon>
    </lineage>
</organism>
<dbReference type="KEGG" id="dli:dnl_36720"/>
<dbReference type="AlphaFoldDB" id="A0A975B9P8"/>
<keyword evidence="1" id="KW-0812">Transmembrane</keyword>
<evidence type="ECO:0000313" key="4">
    <source>
        <dbReference type="Proteomes" id="UP000663720"/>
    </source>
</evidence>
<dbReference type="Pfam" id="PF14200">
    <property type="entry name" value="RicinB_lectin_2"/>
    <property type="match status" value="3"/>
</dbReference>
<evidence type="ECO:0000256" key="1">
    <source>
        <dbReference type="SAM" id="Phobius"/>
    </source>
</evidence>
<feature type="transmembrane region" description="Helical" evidence="1">
    <location>
        <begin position="18"/>
        <end position="41"/>
    </location>
</feature>
<feature type="domain" description="Ricin B lectin" evidence="2">
    <location>
        <begin position="43"/>
        <end position="185"/>
    </location>
</feature>
<evidence type="ECO:0000259" key="2">
    <source>
        <dbReference type="SMART" id="SM00458"/>
    </source>
</evidence>
<gene>
    <name evidence="3" type="ORF">dnl_36720</name>
</gene>
<dbReference type="SUPFAM" id="SSF50370">
    <property type="entry name" value="Ricin B-like lectins"/>
    <property type="match status" value="2"/>
</dbReference>
<keyword evidence="1" id="KW-1133">Transmembrane helix</keyword>
<protein>
    <submittedName>
        <fullName evidence="3">Lectin domain-containing protein</fullName>
    </submittedName>
</protein>
<dbReference type="RefSeq" id="WP_207687385.1">
    <property type="nucleotide sequence ID" value="NZ_CP061799.1"/>
</dbReference>
<reference evidence="3" key="1">
    <citation type="journal article" date="2021" name="Microb. Physiol.">
        <title>Proteogenomic Insights into the Physiology of Marine, Sulfate-Reducing, Filamentous Desulfonema limicola and Desulfonema magnum.</title>
        <authorList>
            <person name="Schnaars V."/>
            <person name="Wohlbrand L."/>
            <person name="Scheve S."/>
            <person name="Hinrichs C."/>
            <person name="Reinhardt R."/>
            <person name="Rabus R."/>
        </authorList>
    </citation>
    <scope>NUCLEOTIDE SEQUENCE</scope>
    <source>
        <strain evidence="3">5ac10</strain>
    </source>
</reference>
<dbReference type="Proteomes" id="UP000663720">
    <property type="component" value="Chromosome"/>
</dbReference>
<dbReference type="CDD" id="cd00161">
    <property type="entry name" value="beta-trefoil_Ricin-like"/>
    <property type="match status" value="3"/>
</dbReference>
<dbReference type="PROSITE" id="PS50231">
    <property type="entry name" value="RICIN_B_LECTIN"/>
    <property type="match status" value="2"/>
</dbReference>
<dbReference type="EMBL" id="CP061799">
    <property type="protein sequence ID" value="QTA81340.1"/>
    <property type="molecule type" value="Genomic_DNA"/>
</dbReference>
<keyword evidence="1" id="KW-0472">Membrane</keyword>
<proteinExistence type="predicted"/>
<evidence type="ECO:0000313" key="3">
    <source>
        <dbReference type="EMBL" id="QTA81340.1"/>
    </source>
</evidence>
<dbReference type="InterPro" id="IPR000772">
    <property type="entry name" value="Ricin_B_lectin"/>
</dbReference>
<name>A0A975B9P8_9BACT</name>
<accession>A0A975B9P8</accession>
<feature type="domain" description="Ricin B lectin" evidence="2">
    <location>
        <begin position="191"/>
        <end position="332"/>
    </location>
</feature>